<dbReference type="Proteomes" id="UP001361570">
    <property type="component" value="Unassembled WGS sequence"/>
</dbReference>
<reference evidence="2 3" key="1">
    <citation type="submission" date="2024-03" db="EMBL/GenBank/DDBJ databases">
        <title>Draft genome sequence of Klenkia sp. LSe6-5.</title>
        <authorList>
            <person name="Duangmal K."/>
            <person name="Chantavorakit T."/>
        </authorList>
    </citation>
    <scope>NUCLEOTIDE SEQUENCE [LARGE SCALE GENOMIC DNA]</scope>
    <source>
        <strain evidence="2 3">LSe6-5</strain>
    </source>
</reference>
<evidence type="ECO:0000313" key="3">
    <source>
        <dbReference type="Proteomes" id="UP001361570"/>
    </source>
</evidence>
<sequence>MDTGWWAVVFFAAVAVLAAVWIGNTLRWTRAQGNLARRGRKGVRPASGGRHGLRLVAAVVLTAIAVVGLVWSILYAVAN</sequence>
<keyword evidence="3" id="KW-1185">Reference proteome</keyword>
<proteinExistence type="predicted"/>
<keyword evidence="1" id="KW-0812">Transmembrane</keyword>
<accession>A0ABU8DYC2</accession>
<feature type="transmembrane region" description="Helical" evidence="1">
    <location>
        <begin position="55"/>
        <end position="78"/>
    </location>
</feature>
<keyword evidence="1" id="KW-0472">Membrane</keyword>
<keyword evidence="1" id="KW-1133">Transmembrane helix</keyword>
<name>A0ABU8DYC2_9ACTN</name>
<evidence type="ECO:0000256" key="1">
    <source>
        <dbReference type="SAM" id="Phobius"/>
    </source>
</evidence>
<dbReference type="RefSeq" id="WP_336405955.1">
    <property type="nucleotide sequence ID" value="NZ_JBAPLU010000027.1"/>
</dbReference>
<evidence type="ECO:0000313" key="2">
    <source>
        <dbReference type="EMBL" id="MEI4273839.1"/>
    </source>
</evidence>
<comment type="caution">
    <text evidence="2">The sequence shown here is derived from an EMBL/GenBank/DDBJ whole genome shotgun (WGS) entry which is preliminary data.</text>
</comment>
<feature type="transmembrane region" description="Helical" evidence="1">
    <location>
        <begin position="6"/>
        <end position="28"/>
    </location>
</feature>
<protein>
    <submittedName>
        <fullName evidence="2">Uncharacterized protein</fullName>
    </submittedName>
</protein>
<organism evidence="2 3">
    <name type="scientific">Klenkia sesuvii</name>
    <dbReference type="NCBI Taxonomy" id="3103137"/>
    <lineage>
        <taxon>Bacteria</taxon>
        <taxon>Bacillati</taxon>
        <taxon>Actinomycetota</taxon>
        <taxon>Actinomycetes</taxon>
        <taxon>Geodermatophilales</taxon>
        <taxon>Geodermatophilaceae</taxon>
        <taxon>Klenkia</taxon>
    </lineage>
</organism>
<dbReference type="EMBL" id="JBAPLU010000027">
    <property type="protein sequence ID" value="MEI4273839.1"/>
    <property type="molecule type" value="Genomic_DNA"/>
</dbReference>
<gene>
    <name evidence="2" type="ORF">TEK04_19125</name>
</gene>